<name>A0A4R2TVH0_9FIRM</name>
<dbReference type="SMART" id="SM00739">
    <property type="entry name" value="KOW"/>
    <property type="match status" value="1"/>
</dbReference>
<dbReference type="InterPro" id="IPR005825">
    <property type="entry name" value="Ribosomal_uL24_CS"/>
</dbReference>
<dbReference type="GO" id="GO:0006412">
    <property type="term" value="P:translation"/>
    <property type="evidence" value="ECO:0007669"/>
    <property type="project" value="UniProtKB-UniRule"/>
</dbReference>
<proteinExistence type="inferred from homology"/>
<comment type="similarity">
    <text evidence="2 10 11">Belongs to the universal ribosomal protein uL24 family.</text>
</comment>
<dbReference type="FunFam" id="2.30.30.30:FF:000004">
    <property type="entry name" value="50S ribosomal protein L24"/>
    <property type="match status" value="1"/>
</dbReference>
<evidence type="ECO:0000256" key="4">
    <source>
        <dbReference type="ARBA" id="ARBA00022730"/>
    </source>
</evidence>
<evidence type="ECO:0000256" key="11">
    <source>
        <dbReference type="RuleBase" id="RU003477"/>
    </source>
</evidence>
<dbReference type="InterPro" id="IPR005824">
    <property type="entry name" value="KOW"/>
</dbReference>
<dbReference type="OrthoDB" id="9807419at2"/>
<dbReference type="HAMAP" id="MF_01326_B">
    <property type="entry name" value="Ribosomal_uL24_B"/>
    <property type="match status" value="1"/>
</dbReference>
<evidence type="ECO:0000256" key="7">
    <source>
        <dbReference type="ARBA" id="ARBA00023274"/>
    </source>
</evidence>
<dbReference type="GO" id="GO:0005840">
    <property type="term" value="C:ribosome"/>
    <property type="evidence" value="ECO:0007669"/>
    <property type="project" value="UniProtKB-KW"/>
</dbReference>
<dbReference type="GO" id="GO:0019843">
    <property type="term" value="F:rRNA binding"/>
    <property type="evidence" value="ECO:0007669"/>
    <property type="project" value="UniProtKB-UniRule"/>
</dbReference>
<dbReference type="Proteomes" id="UP000295504">
    <property type="component" value="Unassembled WGS sequence"/>
</dbReference>
<evidence type="ECO:0000256" key="3">
    <source>
        <dbReference type="ARBA" id="ARBA00011838"/>
    </source>
</evidence>
<dbReference type="PROSITE" id="PS01108">
    <property type="entry name" value="RIBOSOMAL_L24"/>
    <property type="match status" value="1"/>
</dbReference>
<comment type="function">
    <text evidence="9 10">One of the proteins that surrounds the polypeptide exit tunnel on the outside of the subunit.</text>
</comment>
<comment type="subunit">
    <text evidence="3 10">Part of the 50S ribosomal subunit.</text>
</comment>
<dbReference type="RefSeq" id="WP_132848865.1">
    <property type="nucleotide sequence ID" value="NZ_CP058648.1"/>
</dbReference>
<dbReference type="Pfam" id="PF00467">
    <property type="entry name" value="KOW"/>
    <property type="match status" value="1"/>
</dbReference>
<evidence type="ECO:0000256" key="2">
    <source>
        <dbReference type="ARBA" id="ARBA00010618"/>
    </source>
</evidence>
<dbReference type="SUPFAM" id="SSF50104">
    <property type="entry name" value="Translation proteins SH3-like domain"/>
    <property type="match status" value="1"/>
</dbReference>
<dbReference type="Gene3D" id="2.30.30.30">
    <property type="match status" value="1"/>
</dbReference>
<evidence type="ECO:0000256" key="1">
    <source>
        <dbReference type="ARBA" id="ARBA00004072"/>
    </source>
</evidence>
<reference evidence="13 14" key="1">
    <citation type="submission" date="2019-03" db="EMBL/GenBank/DDBJ databases">
        <title>Genomic Encyclopedia of Type Strains, Phase IV (KMG-IV): sequencing the most valuable type-strain genomes for metagenomic binning, comparative biology and taxonomic classification.</title>
        <authorList>
            <person name="Goeker M."/>
        </authorList>
    </citation>
    <scope>NUCLEOTIDE SEQUENCE [LARGE SCALE GENOMIC DNA]</scope>
    <source>
        <strain evidence="13 14">DSM 100013</strain>
    </source>
</reference>
<dbReference type="InterPro" id="IPR003256">
    <property type="entry name" value="Ribosomal_uL24"/>
</dbReference>
<keyword evidence="4 10" id="KW-0699">rRNA-binding</keyword>
<dbReference type="Pfam" id="PF17136">
    <property type="entry name" value="ribosomal_L24"/>
    <property type="match status" value="1"/>
</dbReference>
<dbReference type="InterPro" id="IPR008991">
    <property type="entry name" value="Translation_prot_SH3-like_sf"/>
</dbReference>
<dbReference type="PANTHER" id="PTHR12903">
    <property type="entry name" value="MITOCHONDRIAL RIBOSOMAL PROTEIN L24"/>
    <property type="match status" value="1"/>
</dbReference>
<protein>
    <recommendedName>
        <fullName evidence="8 10">Large ribosomal subunit protein uL24</fullName>
    </recommendedName>
</protein>
<dbReference type="NCBIfam" id="TIGR01079">
    <property type="entry name" value="rplX_bact"/>
    <property type="match status" value="1"/>
</dbReference>
<feature type="domain" description="KOW" evidence="12">
    <location>
        <begin position="2"/>
        <end position="29"/>
    </location>
</feature>
<gene>
    <name evidence="10" type="primary">rplX</name>
    <name evidence="13" type="ORF">EDD79_102536</name>
</gene>
<keyword evidence="6 10" id="KW-0689">Ribosomal protein</keyword>
<evidence type="ECO:0000256" key="10">
    <source>
        <dbReference type="HAMAP-Rule" id="MF_01326"/>
    </source>
</evidence>
<dbReference type="InterPro" id="IPR014722">
    <property type="entry name" value="Rib_uL2_dom2"/>
</dbReference>
<dbReference type="GO" id="GO:0003735">
    <property type="term" value="F:structural constituent of ribosome"/>
    <property type="evidence" value="ECO:0007669"/>
    <property type="project" value="InterPro"/>
</dbReference>
<comment type="caution">
    <text evidence="13">The sequence shown here is derived from an EMBL/GenBank/DDBJ whole genome shotgun (WGS) entry which is preliminary data.</text>
</comment>
<accession>A0A4R2TVH0</accession>
<dbReference type="InterPro" id="IPR041988">
    <property type="entry name" value="Ribosomal_uL24_KOW"/>
</dbReference>
<keyword evidence="14" id="KW-1185">Reference proteome</keyword>
<dbReference type="EMBL" id="SLYC01000025">
    <property type="protein sequence ID" value="TCQ01629.1"/>
    <property type="molecule type" value="Genomic_DNA"/>
</dbReference>
<evidence type="ECO:0000313" key="14">
    <source>
        <dbReference type="Proteomes" id="UP000295504"/>
    </source>
</evidence>
<dbReference type="InterPro" id="IPR057264">
    <property type="entry name" value="Ribosomal_uL24_C"/>
</dbReference>
<comment type="function">
    <text evidence="1 10">One of two assembly initiator proteins, it binds directly to the 5'-end of the 23S rRNA, where it nucleates assembly of the 50S subunit.</text>
</comment>
<dbReference type="GO" id="GO:1990904">
    <property type="term" value="C:ribonucleoprotein complex"/>
    <property type="evidence" value="ECO:0007669"/>
    <property type="project" value="UniProtKB-KW"/>
</dbReference>
<keyword evidence="7 10" id="KW-0687">Ribonucleoprotein</keyword>
<evidence type="ECO:0000256" key="5">
    <source>
        <dbReference type="ARBA" id="ARBA00022884"/>
    </source>
</evidence>
<dbReference type="CDD" id="cd06089">
    <property type="entry name" value="KOW_RPL26"/>
    <property type="match status" value="1"/>
</dbReference>
<evidence type="ECO:0000256" key="8">
    <source>
        <dbReference type="ARBA" id="ARBA00035206"/>
    </source>
</evidence>
<keyword evidence="5 10" id="KW-0694">RNA-binding</keyword>
<evidence type="ECO:0000256" key="6">
    <source>
        <dbReference type="ARBA" id="ARBA00022980"/>
    </source>
</evidence>
<evidence type="ECO:0000259" key="12">
    <source>
        <dbReference type="SMART" id="SM00739"/>
    </source>
</evidence>
<evidence type="ECO:0000313" key="13">
    <source>
        <dbReference type="EMBL" id="TCQ01629.1"/>
    </source>
</evidence>
<sequence>MRIKKGDSVVVIAGKDKGKKGKVLQVIPKNNKVIVEGVNIITKHQKPTGQNQQGGIIKREAAIDASNVMYFEKKADQGVRIGFKFLENGDKVRVSKKTGEVID</sequence>
<evidence type="ECO:0000256" key="9">
    <source>
        <dbReference type="ARBA" id="ARBA00058688"/>
    </source>
</evidence>
<dbReference type="AlphaFoldDB" id="A0A4R2TVH0"/>
<organism evidence="13 14">
    <name type="scientific">Serpentinicella alkaliphila</name>
    <dbReference type="NCBI Taxonomy" id="1734049"/>
    <lineage>
        <taxon>Bacteria</taxon>
        <taxon>Bacillati</taxon>
        <taxon>Bacillota</taxon>
        <taxon>Clostridia</taxon>
        <taxon>Peptostreptococcales</taxon>
        <taxon>Natronincolaceae</taxon>
        <taxon>Serpentinicella</taxon>
    </lineage>
</organism>